<comment type="caution">
    <text evidence="1">The sequence shown here is derived from an EMBL/GenBank/DDBJ whole genome shotgun (WGS) entry which is preliminary data.</text>
</comment>
<sequence>MFWVIQNICIRHGHAKNSRLQILQFCISAIQDQDAPADEDD</sequence>
<protein>
    <submittedName>
        <fullName evidence="1">Uncharacterized protein</fullName>
    </submittedName>
</protein>
<accession>A0A078RBR0</accession>
<dbReference type="Proteomes" id="UP000028134">
    <property type="component" value="Unassembled WGS sequence"/>
</dbReference>
<dbReference type="AlphaFoldDB" id="A0A078RBR0"/>
<reference evidence="1 2" key="1">
    <citation type="submission" date="2014-04" db="EMBL/GenBank/DDBJ databases">
        <authorList>
            <person name="Sears C."/>
            <person name="Carroll K."/>
            <person name="Sack B.R."/>
            <person name="Qadri F."/>
            <person name="Myers L.L."/>
            <person name="Chung G.-T."/>
            <person name="Escheverria P."/>
            <person name="Fraser C.M."/>
            <person name="Sadzewicz L."/>
            <person name="Shefchek K.A."/>
            <person name="Tallon L."/>
            <person name="Das S.P."/>
            <person name="Daugherty S."/>
            <person name="Mongodin E.F."/>
        </authorList>
    </citation>
    <scope>NUCLEOTIDE SEQUENCE [LARGE SCALE GENOMIC DNA]</scope>
    <source>
        <strain evidence="2">3775 SL(B) 10 (iv)</strain>
    </source>
</reference>
<evidence type="ECO:0000313" key="2">
    <source>
        <dbReference type="Proteomes" id="UP000028134"/>
    </source>
</evidence>
<proteinExistence type="predicted"/>
<organism evidence="1 2">
    <name type="scientific">Phocaeicola vulgatus str. 3775 SL</name>
    <name type="common">B</name>
    <name type="synonym">iv</name>
    <dbReference type="NCBI Taxonomy" id="1339350"/>
    <lineage>
        <taxon>Bacteria</taxon>
        <taxon>Pseudomonadati</taxon>
        <taxon>Bacteroidota</taxon>
        <taxon>Bacteroidia</taxon>
        <taxon>Bacteroidales</taxon>
        <taxon>Bacteroidaceae</taxon>
        <taxon>Phocaeicola</taxon>
    </lineage>
</organism>
<name>A0A078RBR0_PHOVU</name>
<evidence type="ECO:0000313" key="1">
    <source>
        <dbReference type="EMBL" id="KDS31407.1"/>
    </source>
</evidence>
<gene>
    <name evidence="1" type="ORF">M097_2055</name>
</gene>
<dbReference type="EMBL" id="JNHI01000009">
    <property type="protein sequence ID" value="KDS31407.1"/>
    <property type="molecule type" value="Genomic_DNA"/>
</dbReference>